<evidence type="ECO:0000313" key="2">
    <source>
        <dbReference type="Proteomes" id="UP000499080"/>
    </source>
</evidence>
<protein>
    <submittedName>
        <fullName evidence="1">Uncharacterized protein</fullName>
    </submittedName>
</protein>
<dbReference type="EMBL" id="BGPR01000958">
    <property type="protein sequence ID" value="GBM41299.1"/>
    <property type="molecule type" value="Genomic_DNA"/>
</dbReference>
<keyword evidence="2" id="KW-1185">Reference proteome</keyword>
<accession>A0A4Y2FLP7</accession>
<evidence type="ECO:0000313" key="1">
    <source>
        <dbReference type="EMBL" id="GBM41299.1"/>
    </source>
</evidence>
<dbReference type="Proteomes" id="UP000499080">
    <property type="component" value="Unassembled WGS sequence"/>
</dbReference>
<gene>
    <name evidence="1" type="ORF">AVEN_202891_1</name>
</gene>
<dbReference type="OrthoDB" id="6780355at2759"/>
<comment type="caution">
    <text evidence="1">The sequence shown here is derived from an EMBL/GenBank/DDBJ whole genome shotgun (WGS) entry which is preliminary data.</text>
</comment>
<organism evidence="1 2">
    <name type="scientific">Araneus ventricosus</name>
    <name type="common">Orbweaver spider</name>
    <name type="synonym">Epeira ventricosa</name>
    <dbReference type="NCBI Taxonomy" id="182803"/>
    <lineage>
        <taxon>Eukaryota</taxon>
        <taxon>Metazoa</taxon>
        <taxon>Ecdysozoa</taxon>
        <taxon>Arthropoda</taxon>
        <taxon>Chelicerata</taxon>
        <taxon>Arachnida</taxon>
        <taxon>Araneae</taxon>
        <taxon>Araneomorphae</taxon>
        <taxon>Entelegynae</taxon>
        <taxon>Araneoidea</taxon>
        <taxon>Araneidae</taxon>
        <taxon>Araneus</taxon>
    </lineage>
</organism>
<sequence length="143" mass="16506">MQAKKSIEAIKVLGSNVLQEDESSRLCTGKKDTVTLKKCKLQKILLNDPLENLHKKFLHHYPQCKIRFSVSCKLRPFWVLIPKARDRDTCLCITNENMELIVAALKQKEINKENTQDEVYKALSCEGAYFRENCLIKSCNDCQ</sequence>
<reference evidence="1 2" key="1">
    <citation type="journal article" date="2019" name="Sci. Rep.">
        <title>Orb-weaving spider Araneus ventricosus genome elucidates the spidroin gene catalogue.</title>
        <authorList>
            <person name="Kono N."/>
            <person name="Nakamura H."/>
            <person name="Ohtoshi R."/>
            <person name="Moran D.A.P."/>
            <person name="Shinohara A."/>
            <person name="Yoshida Y."/>
            <person name="Fujiwara M."/>
            <person name="Mori M."/>
            <person name="Tomita M."/>
            <person name="Arakawa K."/>
        </authorList>
    </citation>
    <scope>NUCLEOTIDE SEQUENCE [LARGE SCALE GENOMIC DNA]</scope>
</reference>
<proteinExistence type="predicted"/>
<name>A0A4Y2FLP7_ARAVE</name>
<dbReference type="AlphaFoldDB" id="A0A4Y2FLP7"/>